<evidence type="ECO:0000313" key="2">
    <source>
        <dbReference type="Proteomes" id="UP000183417"/>
    </source>
</evidence>
<sequence>MKIIFNILQGSAGKFQPGHATIDNLHSRQYSVSGETIKP</sequence>
<reference evidence="1 2" key="1">
    <citation type="submission" date="2016-10" db="EMBL/GenBank/DDBJ databases">
        <authorList>
            <person name="de Groot N.N."/>
        </authorList>
    </citation>
    <scope>NUCLEOTIDE SEQUENCE [LARGE SCALE GENOMIC DNA]</scope>
    <source>
        <strain evidence="1 2">LMG 24775</strain>
    </source>
</reference>
<dbReference type="EMBL" id="FNPE01000001">
    <property type="protein sequence ID" value="SDX87862.1"/>
    <property type="molecule type" value="Genomic_DNA"/>
</dbReference>
<evidence type="ECO:0000313" key="1">
    <source>
        <dbReference type="EMBL" id="SDX87862.1"/>
    </source>
</evidence>
<proteinExistence type="predicted"/>
<gene>
    <name evidence="1" type="ORF">SAMN05421547_101572</name>
</gene>
<organism evidence="1 2">
    <name type="scientific">Delftia lacustris</name>
    <dbReference type="NCBI Taxonomy" id="558537"/>
    <lineage>
        <taxon>Bacteria</taxon>
        <taxon>Pseudomonadati</taxon>
        <taxon>Pseudomonadota</taxon>
        <taxon>Betaproteobacteria</taxon>
        <taxon>Burkholderiales</taxon>
        <taxon>Comamonadaceae</taxon>
        <taxon>Delftia</taxon>
    </lineage>
</organism>
<dbReference type="AlphaFoldDB" id="A0A1H3FA63"/>
<name>A0A1H3FA63_9BURK</name>
<dbReference type="Proteomes" id="UP000183417">
    <property type="component" value="Unassembled WGS sequence"/>
</dbReference>
<accession>A0A1H3FA63</accession>
<protein>
    <submittedName>
        <fullName evidence="1">Uncharacterized protein</fullName>
    </submittedName>
</protein>